<dbReference type="Pfam" id="PF00672">
    <property type="entry name" value="HAMP"/>
    <property type="match status" value="1"/>
</dbReference>
<dbReference type="PANTHER" id="PTHR42713:SF2">
    <property type="entry name" value="TWO-COMPONENT SENSOR KINASE YESM"/>
    <property type="match status" value="1"/>
</dbReference>
<keyword evidence="4" id="KW-0812">Transmembrane</keyword>
<protein>
    <submittedName>
        <fullName evidence="6">Histidine protein kinase</fullName>
    </submittedName>
</protein>
<dbReference type="PROSITE" id="PS50885">
    <property type="entry name" value="HAMP"/>
    <property type="match status" value="1"/>
</dbReference>
<dbReference type="InterPro" id="IPR003660">
    <property type="entry name" value="HAMP_dom"/>
</dbReference>
<dbReference type="GO" id="GO:0000155">
    <property type="term" value="F:phosphorelay sensor kinase activity"/>
    <property type="evidence" value="ECO:0007669"/>
    <property type="project" value="InterPro"/>
</dbReference>
<accession>A0A0R1S5T3</accession>
<dbReference type="CDD" id="cd06225">
    <property type="entry name" value="HAMP"/>
    <property type="match status" value="1"/>
</dbReference>
<keyword evidence="4" id="KW-0472">Membrane</keyword>
<dbReference type="Gene3D" id="6.10.340.10">
    <property type="match status" value="1"/>
</dbReference>
<dbReference type="Proteomes" id="UP000051264">
    <property type="component" value="Unassembled WGS sequence"/>
</dbReference>
<dbReference type="SMART" id="SM00304">
    <property type="entry name" value="HAMP"/>
    <property type="match status" value="1"/>
</dbReference>
<name>A0A0R1S5T3_9LACO</name>
<dbReference type="PANTHER" id="PTHR42713">
    <property type="entry name" value="HISTIDINE KINASE-RELATED"/>
    <property type="match status" value="1"/>
</dbReference>
<dbReference type="Gene3D" id="3.30.565.10">
    <property type="entry name" value="Histidine kinase-like ATPase, C-terminal domain"/>
    <property type="match status" value="1"/>
</dbReference>
<comment type="subcellular location">
    <subcellularLocation>
        <location evidence="1">Membrane</location>
    </subcellularLocation>
</comment>
<comment type="caution">
    <text evidence="6">The sequence shown here is derived from an EMBL/GenBank/DDBJ whole genome shotgun (WGS) entry which is preliminary data.</text>
</comment>
<feature type="domain" description="HAMP" evidence="5">
    <location>
        <begin position="296"/>
        <end position="349"/>
    </location>
</feature>
<dbReference type="InterPro" id="IPR010559">
    <property type="entry name" value="Sig_transdc_His_kin_internal"/>
</dbReference>
<dbReference type="eggNOG" id="COG2972">
    <property type="taxonomic scope" value="Bacteria"/>
</dbReference>
<evidence type="ECO:0000313" key="6">
    <source>
        <dbReference type="EMBL" id="KRL61576.1"/>
    </source>
</evidence>
<reference evidence="6 7" key="1">
    <citation type="journal article" date="2015" name="Genome Announc.">
        <title>Expanding the biotechnology potential of lactobacilli through comparative genomics of 213 strains and associated genera.</title>
        <authorList>
            <person name="Sun Z."/>
            <person name="Harris H.M."/>
            <person name="McCann A."/>
            <person name="Guo C."/>
            <person name="Argimon S."/>
            <person name="Zhang W."/>
            <person name="Yang X."/>
            <person name="Jeffery I.B."/>
            <person name="Cooney J.C."/>
            <person name="Kagawa T.F."/>
            <person name="Liu W."/>
            <person name="Song Y."/>
            <person name="Salvetti E."/>
            <person name="Wrobel A."/>
            <person name="Rasinkangas P."/>
            <person name="Parkhill J."/>
            <person name="Rea M.C."/>
            <person name="O'Sullivan O."/>
            <person name="Ritari J."/>
            <person name="Douillard F.P."/>
            <person name="Paul Ross R."/>
            <person name="Yang R."/>
            <person name="Briner A.E."/>
            <person name="Felis G.E."/>
            <person name="de Vos W.M."/>
            <person name="Barrangou R."/>
            <person name="Klaenhammer T.R."/>
            <person name="Caufield P.W."/>
            <person name="Cui Y."/>
            <person name="Zhang H."/>
            <person name="O'Toole P.W."/>
        </authorList>
    </citation>
    <scope>NUCLEOTIDE SEQUENCE [LARGE SCALE GENOMIC DNA]</scope>
    <source>
        <strain evidence="6 7">DSM 14340</strain>
    </source>
</reference>
<dbReference type="Pfam" id="PF06580">
    <property type="entry name" value="His_kinase"/>
    <property type="match status" value="1"/>
</dbReference>
<dbReference type="SUPFAM" id="SSF158472">
    <property type="entry name" value="HAMP domain-like"/>
    <property type="match status" value="1"/>
</dbReference>
<evidence type="ECO:0000256" key="4">
    <source>
        <dbReference type="SAM" id="Phobius"/>
    </source>
</evidence>
<dbReference type="InterPro" id="IPR036890">
    <property type="entry name" value="HATPase_C_sf"/>
</dbReference>
<dbReference type="STRING" id="1423747.FC69_GL000623"/>
<dbReference type="SUPFAM" id="SSF55874">
    <property type="entry name" value="ATPase domain of HSP90 chaperone/DNA topoisomerase II/histidine kinase"/>
    <property type="match status" value="1"/>
</dbReference>
<dbReference type="AlphaFoldDB" id="A0A0R1S5T3"/>
<sequence>MALMKSSFIWLINLYTGVLTVTVVLMTAFLIWSNIRNYNSEVLQAESTITTELSNSVSQNLQTTQQFANQLVANPETIENLNQYFSHSLMDYSDYATDRTISSGNYFFWPNESRLFLMMHPQVSKLKLQLANQKSVFIATPAKPGGQISTKRTNNEQDPFAITVPLINQYTLSTDGTLSITYNSQDLRKQLDQIKTVRPMQLFMQTTQNKSVFYYAGQSVSKQEQKRAKKAITRDQINQLKDYQVAQKSLPSGYTVMMVTNQHRVKQMIFKRILPLMMGGLLFLIILSSGLHFIFRRYQRQLKKIVDTVSHFGAGDLSTRVEVVSEQTDLKVLAEGINNMLEEIHEYVYTIYQLRISNQESNMRALQAQINPHFMSNTLEYIRMAALDANQPELAKVVYSFAALLRNNTDFSAQATLKEELSFVEKYIYLYQVRFPDRLAYQIKIAADVADIKLPKFSLQPIVENYFVHGVDFTRLNNALSIKVWQVGTQVNVVVINNGKTLTVNQVAKINREMRESNNVEKRTSIGLQNVYLRMKAYFGDSFDMTIGIENDGCVKVAMHFTNVEG</sequence>
<dbReference type="EMBL" id="AZEX01000016">
    <property type="protein sequence ID" value="KRL61576.1"/>
    <property type="molecule type" value="Genomic_DNA"/>
</dbReference>
<feature type="transmembrane region" description="Helical" evidence="4">
    <location>
        <begin position="273"/>
        <end position="295"/>
    </location>
</feature>
<keyword evidence="6" id="KW-0418">Kinase</keyword>
<dbReference type="PATRIC" id="fig|1423747.3.peg.636"/>
<evidence type="ECO:0000256" key="2">
    <source>
        <dbReference type="ARBA" id="ARBA00022553"/>
    </source>
</evidence>
<proteinExistence type="predicted"/>
<feature type="transmembrane region" description="Helical" evidence="4">
    <location>
        <begin position="12"/>
        <end position="32"/>
    </location>
</feature>
<gene>
    <name evidence="6" type="ORF">FC69_GL000623</name>
</gene>
<organism evidence="6 7">
    <name type="scientific">Latilactobacillus fuchuensis DSM 14340 = JCM 11249</name>
    <dbReference type="NCBI Taxonomy" id="1423747"/>
    <lineage>
        <taxon>Bacteria</taxon>
        <taxon>Bacillati</taxon>
        <taxon>Bacillota</taxon>
        <taxon>Bacilli</taxon>
        <taxon>Lactobacillales</taxon>
        <taxon>Lactobacillaceae</taxon>
        <taxon>Latilactobacillus</taxon>
    </lineage>
</organism>
<keyword evidence="3" id="KW-0808">Transferase</keyword>
<keyword evidence="4" id="KW-1133">Transmembrane helix</keyword>
<keyword evidence="2" id="KW-0597">Phosphoprotein</keyword>
<dbReference type="GO" id="GO:0016020">
    <property type="term" value="C:membrane"/>
    <property type="evidence" value="ECO:0007669"/>
    <property type="project" value="UniProtKB-SubCell"/>
</dbReference>
<evidence type="ECO:0000313" key="7">
    <source>
        <dbReference type="Proteomes" id="UP000051264"/>
    </source>
</evidence>
<evidence type="ECO:0000256" key="1">
    <source>
        <dbReference type="ARBA" id="ARBA00004370"/>
    </source>
</evidence>
<evidence type="ECO:0000256" key="3">
    <source>
        <dbReference type="ARBA" id="ARBA00022679"/>
    </source>
</evidence>
<dbReference type="InterPro" id="IPR051552">
    <property type="entry name" value="HptR"/>
</dbReference>
<evidence type="ECO:0000259" key="5">
    <source>
        <dbReference type="PROSITE" id="PS50885"/>
    </source>
</evidence>